<feature type="compositionally biased region" description="Acidic residues" evidence="4">
    <location>
        <begin position="1061"/>
        <end position="1071"/>
    </location>
</feature>
<feature type="compositionally biased region" description="Polar residues" evidence="4">
    <location>
        <begin position="745"/>
        <end position="755"/>
    </location>
</feature>
<dbReference type="Pfam" id="PF09738">
    <property type="entry name" value="LRRFIP"/>
    <property type="match status" value="1"/>
</dbReference>
<dbReference type="InterPro" id="IPR019139">
    <property type="entry name" value="LRRFIP1/2"/>
</dbReference>
<feature type="compositionally biased region" description="Acidic residues" evidence="4">
    <location>
        <begin position="829"/>
        <end position="843"/>
    </location>
</feature>
<evidence type="ECO:0000256" key="4">
    <source>
        <dbReference type="SAM" id="MobiDB-lite"/>
    </source>
</evidence>
<feature type="compositionally biased region" description="Basic and acidic residues" evidence="4">
    <location>
        <begin position="658"/>
        <end position="671"/>
    </location>
</feature>
<keyword evidence="6" id="KW-1185">Reference proteome</keyword>
<sequence>MGTQGAGRKRSTKKDKSTAEDDALNLIAREAEARLAAKRAARAEAREIRMKELERQQKELSDDDERMSVGSRSSVKVEDRDYLEKGSRAASALTAATLTSLGGTSSRRGSGETAITVDAETSIREIKDALVGVEEKYRKAMVSNAQLDNEKNNLMYQVDTLKDSLMELEELLSESRRGFEDKVKECEREKHAHTVLQFQFNEMKETLKQSEELLNDIRQLHIKQESLNREICDLQETVEWKDKKIGALERQKEYTDAIRMERDELREEVVNLKDILKKHGIVLGPDLSINGEVGETEADGTPGADPASPLAQDLQSPPTEGNSMLGNKEETLLRSSEEEEVDPEQQQEHFEEAKENVFSSEALSNGSEVCIMEASGEEQPTQGQQNATEEDGVEEPGLRKDLNVDINDQSVTESKDIIICSPELQGIVTSSEESVTETVMPEGKELGWTNNLNSGETGSKINSVDTQSDDIRESSNNLLKEQENKQEDVEERHLRNTDSCPEQEVAQDVGTESLPEKSIPAESKTGAQPEPENSEEAEHIETEEISALEESGMHQVKNAQDRQKVEELEPIETLSPNDTQRDSRRDHVTDECDKEQTLEMEKVEEAEATTETFSHVTTPAEVRLDHVKDEQNKEQCLETVKAAEAVAPAETFSLVETLKESRTDPISKDEQEQPLETQRVEEVGSVPETNLGTESPDDLNKECTSCVDASKSDISTNDSVIQAESEIVNSEENRVRPIDEMKSECTPNIPENTFESIVKENAKAGSHNPINGDMAAEESKPTSKAESNDKTSVSPSSTNGFTDSLRSSSGFELSAGVNSASEDKVSDGGPEDVTETLKDDEDPGIQTEQEKPQASPSVLFPSNDEAELAADTTEKEELNRGLSESEGLVQTDPLHDQNKESLNSPSFVTNMDAIDTVQSLLETVVQAEQLDDVESQTAQCEVHVDKSNAGLTPESEINTTETVNTPDFPKEAPENGSTMEQDHRSEEFTMAEDPEHNNNPNDQQSETQQLHEPMEDIPSQLTLQVCDEEDGENDEGHSFDFDDMDLEPAEGESLPRNPQPEEVEEGVEVVPDESGISGVQTPPQNCSAQEDGALEKGEYLLEKEEVGVANEARGIAEEAKVQSVGEVGGVAEDDHQAVSLPVEEGLEAIKQVQGEHVDLPKSSEQVGSNTEPQQAGKDVRRNSKKGKGKGKEECKMS</sequence>
<evidence type="ECO:0000313" key="5">
    <source>
        <dbReference type="EMBL" id="KAK1903153.1"/>
    </source>
</evidence>
<feature type="region of interest" description="Disordered" evidence="4">
    <location>
        <begin position="54"/>
        <end position="81"/>
    </location>
</feature>
<reference evidence="5" key="1">
    <citation type="submission" date="2023-04" db="EMBL/GenBank/DDBJ databases">
        <title>Chromosome-level genome of Chaenocephalus aceratus.</title>
        <authorList>
            <person name="Park H."/>
        </authorList>
    </citation>
    <scope>NUCLEOTIDE SEQUENCE</scope>
    <source>
        <strain evidence="5">DE</strain>
        <tissue evidence="5">Muscle</tissue>
    </source>
</reference>
<feature type="compositionally biased region" description="Polar residues" evidence="4">
    <location>
        <begin position="790"/>
        <end position="820"/>
    </location>
</feature>
<feature type="region of interest" description="Disordered" evidence="4">
    <location>
        <begin position="286"/>
        <end position="412"/>
    </location>
</feature>
<comment type="similarity">
    <text evidence="1">Belongs to the LRRFIP family.</text>
</comment>
<feature type="region of interest" description="Disordered" evidence="4">
    <location>
        <begin position="944"/>
        <end position="1089"/>
    </location>
</feature>
<feature type="compositionally biased region" description="Polar residues" evidence="4">
    <location>
        <begin position="313"/>
        <end position="325"/>
    </location>
</feature>
<feature type="compositionally biased region" description="Basic and acidic residues" evidence="4">
    <location>
        <begin position="346"/>
        <end position="355"/>
    </location>
</feature>
<feature type="compositionally biased region" description="Polar residues" evidence="4">
    <location>
        <begin position="997"/>
        <end position="1010"/>
    </location>
</feature>
<feature type="compositionally biased region" description="Polar residues" evidence="4">
    <location>
        <begin position="357"/>
        <end position="367"/>
    </location>
</feature>
<feature type="region of interest" description="Disordered" evidence="4">
    <location>
        <begin position="1154"/>
        <end position="1197"/>
    </location>
</feature>
<dbReference type="GO" id="GO:0000978">
    <property type="term" value="F:RNA polymerase II cis-regulatory region sequence-specific DNA binding"/>
    <property type="evidence" value="ECO:0007669"/>
    <property type="project" value="TreeGrafter"/>
</dbReference>
<gene>
    <name evidence="5" type="ORF">KUDE01_006110</name>
</gene>
<dbReference type="AlphaFoldDB" id="A0AAD9FEJ0"/>
<keyword evidence="2 3" id="KW-0175">Coiled coil</keyword>
<evidence type="ECO:0000256" key="2">
    <source>
        <dbReference type="ARBA" id="ARBA00023054"/>
    </source>
</evidence>
<feature type="coiled-coil region" evidence="3">
    <location>
        <begin position="144"/>
        <end position="171"/>
    </location>
</feature>
<feature type="compositionally biased region" description="Basic and acidic residues" evidence="4">
    <location>
        <begin position="731"/>
        <end position="743"/>
    </location>
</feature>
<feature type="compositionally biased region" description="Low complexity" evidence="4">
    <location>
        <begin position="429"/>
        <end position="439"/>
    </location>
</feature>
<evidence type="ECO:0000256" key="1">
    <source>
        <dbReference type="ARBA" id="ARBA00008275"/>
    </source>
</evidence>
<dbReference type="Gene3D" id="1.20.5.4090">
    <property type="match status" value="1"/>
</dbReference>
<name>A0AAD9FEJ0_DISEL</name>
<accession>A0AAD9FEJ0</accession>
<feature type="compositionally biased region" description="Basic and acidic residues" evidence="4">
    <location>
        <begin position="327"/>
        <end position="336"/>
    </location>
</feature>
<feature type="compositionally biased region" description="Polar residues" evidence="4">
    <location>
        <begin position="955"/>
        <end position="965"/>
    </location>
</feature>
<dbReference type="Proteomes" id="UP001228049">
    <property type="component" value="Unassembled WGS sequence"/>
</dbReference>
<feature type="compositionally biased region" description="Polar residues" evidence="4">
    <location>
        <begin position="1077"/>
        <end position="1088"/>
    </location>
</feature>
<feature type="compositionally biased region" description="Basic and acidic residues" evidence="4">
    <location>
        <begin position="579"/>
        <end position="594"/>
    </location>
</feature>
<feature type="coiled-coil region" evidence="3">
    <location>
        <begin position="200"/>
        <end position="275"/>
    </location>
</feature>
<feature type="compositionally biased region" description="Polar residues" evidence="4">
    <location>
        <begin position="712"/>
        <end position="730"/>
    </location>
</feature>
<feature type="compositionally biased region" description="Basic and acidic residues" evidence="4">
    <location>
        <begin position="777"/>
        <end position="789"/>
    </location>
</feature>
<feature type="compositionally biased region" description="Acidic residues" evidence="4">
    <location>
        <begin position="1041"/>
        <end position="1050"/>
    </location>
</feature>
<evidence type="ECO:0000256" key="3">
    <source>
        <dbReference type="SAM" id="Coils"/>
    </source>
</evidence>
<feature type="region of interest" description="Disordered" evidence="4">
    <location>
        <begin position="429"/>
        <end position="594"/>
    </location>
</feature>
<feature type="compositionally biased region" description="Polar residues" evidence="4">
    <location>
        <begin position="448"/>
        <end position="466"/>
    </location>
</feature>
<feature type="region of interest" description="Disordered" evidence="4">
    <location>
        <begin position="658"/>
        <end position="907"/>
    </location>
</feature>
<comment type="caution">
    <text evidence="5">The sequence shown here is derived from an EMBL/GenBank/DDBJ whole genome shotgun (WGS) entry which is preliminary data.</text>
</comment>
<feature type="region of interest" description="Disordered" evidence="4">
    <location>
        <begin position="1"/>
        <end position="22"/>
    </location>
</feature>
<feature type="compositionally biased region" description="Basic and acidic residues" evidence="4">
    <location>
        <begin position="480"/>
        <end position="496"/>
    </location>
</feature>
<dbReference type="EMBL" id="JASDAP010000005">
    <property type="protein sequence ID" value="KAK1903153.1"/>
    <property type="molecule type" value="Genomic_DNA"/>
</dbReference>
<feature type="compositionally biased region" description="Polar residues" evidence="4">
    <location>
        <begin position="378"/>
        <end position="387"/>
    </location>
</feature>
<dbReference type="PANTHER" id="PTHR19212">
    <property type="entry name" value="LEUCINE RICH REPEAT IN FLII INTERACTING PROTEIN"/>
    <property type="match status" value="1"/>
</dbReference>
<dbReference type="PANTHER" id="PTHR19212:SF5">
    <property type="entry name" value="LEUCINE-RICH REPEAT FLIGHTLESS-INTERACTING PROTEIN 1"/>
    <property type="match status" value="1"/>
</dbReference>
<organism evidence="5 6">
    <name type="scientific">Dissostichus eleginoides</name>
    <name type="common">Patagonian toothfish</name>
    <name type="synonym">Dissostichus amissus</name>
    <dbReference type="NCBI Taxonomy" id="100907"/>
    <lineage>
        <taxon>Eukaryota</taxon>
        <taxon>Metazoa</taxon>
        <taxon>Chordata</taxon>
        <taxon>Craniata</taxon>
        <taxon>Vertebrata</taxon>
        <taxon>Euteleostomi</taxon>
        <taxon>Actinopterygii</taxon>
        <taxon>Neopterygii</taxon>
        <taxon>Teleostei</taxon>
        <taxon>Neoteleostei</taxon>
        <taxon>Acanthomorphata</taxon>
        <taxon>Eupercaria</taxon>
        <taxon>Perciformes</taxon>
        <taxon>Notothenioidei</taxon>
        <taxon>Nototheniidae</taxon>
        <taxon>Dissostichus</taxon>
    </lineage>
</organism>
<evidence type="ECO:0000313" key="6">
    <source>
        <dbReference type="Proteomes" id="UP001228049"/>
    </source>
</evidence>
<proteinExistence type="inferred from homology"/>
<feature type="compositionally biased region" description="Polar residues" evidence="4">
    <location>
        <begin position="1162"/>
        <end position="1173"/>
    </location>
</feature>
<dbReference type="GO" id="GO:0000981">
    <property type="term" value="F:DNA-binding transcription factor activity, RNA polymerase II-specific"/>
    <property type="evidence" value="ECO:0007669"/>
    <property type="project" value="TreeGrafter"/>
</dbReference>
<protein>
    <submittedName>
        <fullName evidence="5">Leucine-rich repeat flightless-interacting protein 2</fullName>
    </submittedName>
</protein>